<evidence type="ECO:0000259" key="2">
    <source>
        <dbReference type="Pfam" id="PF01814"/>
    </source>
</evidence>
<dbReference type="InterPro" id="IPR012312">
    <property type="entry name" value="Hemerythrin-like"/>
</dbReference>
<sequence length="523" mass="56414">MPPLSYETLPGDVDHLIADDHAVVERQFQHLEAGRGDRWVLVDQVSFELALHADAEESVVYPAMAEAGEPDEAEHARREHQEMKELLVRLRNSEPGAAEFEQALGTLISSVRHHVAEEEADFLPRFRQLVGAGRMAELGRQFLAAKRTAPTYAHPNAPSGRMGHKVADLAAAAVDKVRDTASGRIKHLATDPSGHLDPQAQRILDAFSGLKPQPPEILTPVQAREQPTQVDAVQRILAEDGRPTHPEPVGSVENVTIPGPGGELPVRIYKPRNATGPVPVVVWVHGGGWVLFTVDTYDASCRGLVNKTGAIVVSPEYRRAPEDVFPAAHDDVLATFRWVRANAGLIGGDPDRVAIGGESVGGTMAAATSWQLKRAGERLPVAQVLVYPLTTGEQFGDSMTDAADARPLNRPLLSWMAMYAFEGVPDGAKDPRVDLLSLDATQLTGLPPTLVITDERDVLRSQGGEFARHLDAAGVATTLTCYDGVMHEFFGASAVLDKAQQAQQEAAQHLRDAFQTGVPAFAG</sequence>
<keyword evidence="5" id="KW-1185">Reference proteome</keyword>
<gene>
    <name evidence="4" type="ORF">Prubr_72580</name>
</gene>
<dbReference type="Pfam" id="PF01814">
    <property type="entry name" value="Hemerythrin"/>
    <property type="match status" value="1"/>
</dbReference>
<feature type="domain" description="Alpha/beta hydrolase fold-3" evidence="3">
    <location>
        <begin position="281"/>
        <end position="490"/>
    </location>
</feature>
<dbReference type="PANTHER" id="PTHR48081:SF8">
    <property type="entry name" value="ALPHA_BETA HYDROLASE FOLD-3 DOMAIN-CONTAINING PROTEIN-RELATED"/>
    <property type="match status" value="1"/>
</dbReference>
<dbReference type="KEGG" id="pry:Prubr_72580"/>
<accession>A0A810NAJ1</accession>
<dbReference type="RefSeq" id="WP_212820014.1">
    <property type="nucleotide sequence ID" value="NZ_AP023359.1"/>
</dbReference>
<dbReference type="Gene3D" id="3.40.50.1820">
    <property type="entry name" value="alpha/beta hydrolase"/>
    <property type="match status" value="1"/>
</dbReference>
<evidence type="ECO:0000259" key="3">
    <source>
        <dbReference type="Pfam" id="PF07859"/>
    </source>
</evidence>
<keyword evidence="1" id="KW-0378">Hydrolase</keyword>
<dbReference type="Proteomes" id="UP000680866">
    <property type="component" value="Chromosome"/>
</dbReference>
<evidence type="ECO:0000313" key="5">
    <source>
        <dbReference type="Proteomes" id="UP000680866"/>
    </source>
</evidence>
<feature type="domain" description="Hemerythrin-like" evidence="2">
    <location>
        <begin position="14"/>
        <end position="125"/>
    </location>
</feature>
<name>A0A810NAJ1_9ACTN</name>
<dbReference type="EMBL" id="AP023359">
    <property type="protein sequence ID" value="BCJ70237.1"/>
    <property type="molecule type" value="Genomic_DNA"/>
</dbReference>
<dbReference type="InterPro" id="IPR050300">
    <property type="entry name" value="GDXG_lipolytic_enzyme"/>
</dbReference>
<dbReference type="PANTHER" id="PTHR48081">
    <property type="entry name" value="AB HYDROLASE SUPERFAMILY PROTEIN C4A8.06C"/>
    <property type="match status" value="1"/>
</dbReference>
<protein>
    <recommendedName>
        <fullName evidence="6">Acetyl esterase/lipase</fullName>
    </recommendedName>
</protein>
<dbReference type="InterPro" id="IPR029058">
    <property type="entry name" value="AB_hydrolase_fold"/>
</dbReference>
<dbReference type="GO" id="GO:0016787">
    <property type="term" value="F:hydrolase activity"/>
    <property type="evidence" value="ECO:0007669"/>
    <property type="project" value="UniProtKB-KW"/>
</dbReference>
<dbReference type="SUPFAM" id="SSF53474">
    <property type="entry name" value="alpha/beta-Hydrolases"/>
    <property type="match status" value="1"/>
</dbReference>
<evidence type="ECO:0000313" key="4">
    <source>
        <dbReference type="EMBL" id="BCJ70237.1"/>
    </source>
</evidence>
<dbReference type="Gene3D" id="1.20.120.520">
    <property type="entry name" value="nmb1532 protein domain like"/>
    <property type="match status" value="1"/>
</dbReference>
<proteinExistence type="predicted"/>
<organism evidence="4 5">
    <name type="scientific">Polymorphospora rubra</name>
    <dbReference type="NCBI Taxonomy" id="338584"/>
    <lineage>
        <taxon>Bacteria</taxon>
        <taxon>Bacillati</taxon>
        <taxon>Actinomycetota</taxon>
        <taxon>Actinomycetes</taxon>
        <taxon>Micromonosporales</taxon>
        <taxon>Micromonosporaceae</taxon>
        <taxon>Polymorphospora</taxon>
    </lineage>
</organism>
<dbReference type="CDD" id="cd12108">
    <property type="entry name" value="Hr-like"/>
    <property type="match status" value="1"/>
</dbReference>
<evidence type="ECO:0008006" key="6">
    <source>
        <dbReference type="Google" id="ProtNLM"/>
    </source>
</evidence>
<dbReference type="Pfam" id="PF07859">
    <property type="entry name" value="Abhydrolase_3"/>
    <property type="match status" value="1"/>
</dbReference>
<dbReference type="AlphaFoldDB" id="A0A810NAJ1"/>
<dbReference type="InterPro" id="IPR013094">
    <property type="entry name" value="AB_hydrolase_3"/>
</dbReference>
<evidence type="ECO:0000256" key="1">
    <source>
        <dbReference type="ARBA" id="ARBA00022801"/>
    </source>
</evidence>
<reference evidence="4" key="1">
    <citation type="submission" date="2020-08" db="EMBL/GenBank/DDBJ databases">
        <title>Whole genome shotgun sequence of Polymorphospora rubra NBRC 101157.</title>
        <authorList>
            <person name="Komaki H."/>
            <person name="Tamura T."/>
        </authorList>
    </citation>
    <scope>NUCLEOTIDE SEQUENCE</scope>
    <source>
        <strain evidence="4">NBRC 101157</strain>
    </source>
</reference>